<dbReference type="Pfam" id="PF13499">
    <property type="entry name" value="EF-hand_7"/>
    <property type="match status" value="1"/>
</dbReference>
<dbReference type="Gene3D" id="1.25.40.80">
    <property type="match status" value="1"/>
</dbReference>
<keyword evidence="1" id="KW-0106">Calcium</keyword>
<gene>
    <name evidence="5" type="ORF">EVOR1521_LOCUS30781</name>
</gene>
<dbReference type="PANTHER" id="PTHR10211">
    <property type="entry name" value="DEOXYRIBODIPYRIMIDINE PHOTOLYASE"/>
    <property type="match status" value="1"/>
</dbReference>
<dbReference type="Gene3D" id="1.10.579.10">
    <property type="entry name" value="DNA Cyclobutane Dipyrimidine Photolyase, subunit A, domain 3"/>
    <property type="match status" value="1"/>
</dbReference>
<organism evidence="5 6">
    <name type="scientific">Effrenium voratum</name>
    <dbReference type="NCBI Taxonomy" id="2562239"/>
    <lineage>
        <taxon>Eukaryota</taxon>
        <taxon>Sar</taxon>
        <taxon>Alveolata</taxon>
        <taxon>Dinophyceae</taxon>
        <taxon>Suessiales</taxon>
        <taxon>Symbiodiniaceae</taxon>
        <taxon>Effrenium</taxon>
    </lineage>
</organism>
<dbReference type="InterPro" id="IPR018247">
    <property type="entry name" value="EF_Hand_1_Ca_BS"/>
</dbReference>
<accession>A0AA36NLR8</accession>
<feature type="domain" description="EF-hand" evidence="4">
    <location>
        <begin position="42"/>
        <end position="77"/>
    </location>
</feature>
<comment type="caution">
    <text evidence="5">The sequence shown here is derived from an EMBL/GenBank/DDBJ whole genome shotgun (WGS) entry which is preliminary data.</text>
</comment>
<dbReference type="CDD" id="cd00051">
    <property type="entry name" value="EFh"/>
    <property type="match status" value="1"/>
</dbReference>
<evidence type="ECO:0000259" key="4">
    <source>
        <dbReference type="PROSITE" id="PS50222"/>
    </source>
</evidence>
<keyword evidence="3" id="KW-0812">Transmembrane</keyword>
<dbReference type="EMBL" id="CAUJNA010003785">
    <property type="protein sequence ID" value="CAJ1409761.1"/>
    <property type="molecule type" value="Genomic_DNA"/>
</dbReference>
<dbReference type="Proteomes" id="UP001178507">
    <property type="component" value="Unassembled WGS sequence"/>
</dbReference>
<reference evidence="5" key="1">
    <citation type="submission" date="2023-08" db="EMBL/GenBank/DDBJ databases">
        <authorList>
            <person name="Chen Y."/>
            <person name="Shah S."/>
            <person name="Dougan E. K."/>
            <person name="Thang M."/>
            <person name="Chan C."/>
        </authorList>
    </citation>
    <scope>NUCLEOTIDE SEQUENCE</scope>
</reference>
<dbReference type="PANTHER" id="PTHR10211:SF0">
    <property type="entry name" value="DEOXYRIBODIPYRIMIDINE PHOTO-LYASE"/>
    <property type="match status" value="1"/>
</dbReference>
<evidence type="ECO:0000256" key="1">
    <source>
        <dbReference type="ARBA" id="ARBA00022837"/>
    </source>
</evidence>
<protein>
    <recommendedName>
        <fullName evidence="4">EF-hand domain-containing protein</fullName>
    </recommendedName>
</protein>
<keyword evidence="3" id="KW-1133">Transmembrane helix</keyword>
<evidence type="ECO:0000256" key="2">
    <source>
        <dbReference type="SAM" id="MobiDB-lite"/>
    </source>
</evidence>
<sequence length="817" mass="90994">MLALGSHACNRTRRAAQTQSLEHDMDSFSREPDRSTSFKGTQLKNQIKAKFHELDVNKDGALSFQELVVFLNCLSSKLTEKEVQQIFRRMDRNRDEVVQFDEFVDFIFSSDMDKNPRLRADVEAAAKRSLDHVSQLEGSVAQQRHERQAAEKSGRKRLGALEGKYLFSWDGEDDCLEKMELELSERGTFSFRAFSQLDKGMTDIDTSQGVWEVSATEPEVLLYKEVGPVERLRLAAGELDTGKVGPLHLGAIGFDLTGALRSLKVDKKVGPVSEGLFKPGAAAGERRLQDFLKKRLKNFARLFGQISAQRCALAVRKAAKGAAKAGSESFLEESVVRRELSDNYCWYNQNYDSLKGAAAWAAGLAEVELLALKLGVDKREHVYTRKQLEQGPMVLTHITPGQSLDGKMHGFLRMYWAKKVLEWSKAPAAALGNAIYLNDRYNLDGRALPHDMGWPERKIFGKIRYMNYEGCKRKFKVEEFEQRYPVRCSDAGAREKARDVRILVVSAKPSWPAVECVSEELRSTEYAGRAPRFQAAMLKALHTMQLEVEAVQGHVRGAWLQLGTCTPDKECYMEQIHLVFLLAILVGAIVAMLCAFGFFREDKDEMFTPLTPQMVVKKESMLWVRFPFDTKEDSFKITKVDGEVLCQVTMEWPDPFRESVVSGNMGTVKILSAKGMPLAEVRARQLSMAGQGLALCRPASNDFLPDVFAFCEPEGQRLSIRHRTGYPLLTLSGDFEGGSEGMVLDGRNKDHAQICGLQKVGDELQCFVLKYIDAGLVIGGLLAIMLQRRLSEREAAATAPAAAAAAQGRAAAGPGAG</sequence>
<dbReference type="SUPFAM" id="SSF48173">
    <property type="entry name" value="Cryptochrome/photolyase FAD-binding domain"/>
    <property type="match status" value="1"/>
</dbReference>
<dbReference type="GO" id="GO:0005509">
    <property type="term" value="F:calcium ion binding"/>
    <property type="evidence" value="ECO:0007669"/>
    <property type="project" value="InterPro"/>
</dbReference>
<dbReference type="AlphaFoldDB" id="A0AA36NLR8"/>
<dbReference type="SMART" id="SM00054">
    <property type="entry name" value="EFh"/>
    <property type="match status" value="2"/>
</dbReference>
<dbReference type="InterPro" id="IPR052219">
    <property type="entry name" value="Photolyase_Class-2"/>
</dbReference>
<proteinExistence type="predicted"/>
<dbReference type="InterPro" id="IPR011992">
    <property type="entry name" value="EF-hand-dom_pair"/>
</dbReference>
<evidence type="ECO:0000256" key="3">
    <source>
        <dbReference type="SAM" id="Phobius"/>
    </source>
</evidence>
<keyword evidence="3" id="KW-0472">Membrane</keyword>
<keyword evidence="6" id="KW-1185">Reference proteome</keyword>
<feature type="region of interest" description="Disordered" evidence="2">
    <location>
        <begin position="1"/>
        <end position="41"/>
    </location>
</feature>
<name>A0AA36NLR8_9DINO</name>
<dbReference type="InterPro" id="IPR036134">
    <property type="entry name" value="Crypto/Photolyase_FAD-like_sf"/>
</dbReference>
<dbReference type="InterPro" id="IPR002048">
    <property type="entry name" value="EF_hand_dom"/>
</dbReference>
<dbReference type="PROSITE" id="PS00018">
    <property type="entry name" value="EF_HAND_1"/>
    <property type="match status" value="1"/>
</dbReference>
<feature type="compositionally biased region" description="Basic and acidic residues" evidence="2">
    <location>
        <begin position="21"/>
        <end position="36"/>
    </location>
</feature>
<dbReference type="SUPFAM" id="SSF47473">
    <property type="entry name" value="EF-hand"/>
    <property type="match status" value="1"/>
</dbReference>
<evidence type="ECO:0000313" key="5">
    <source>
        <dbReference type="EMBL" id="CAJ1409761.1"/>
    </source>
</evidence>
<dbReference type="Gene3D" id="1.10.238.10">
    <property type="entry name" value="EF-hand"/>
    <property type="match status" value="1"/>
</dbReference>
<dbReference type="GO" id="GO:0003904">
    <property type="term" value="F:deoxyribodipyrimidine photo-lyase activity"/>
    <property type="evidence" value="ECO:0007669"/>
    <property type="project" value="TreeGrafter"/>
</dbReference>
<evidence type="ECO:0000313" key="6">
    <source>
        <dbReference type="Proteomes" id="UP001178507"/>
    </source>
</evidence>
<feature type="domain" description="EF-hand" evidence="4">
    <location>
        <begin position="78"/>
        <end position="113"/>
    </location>
</feature>
<dbReference type="PROSITE" id="PS50222">
    <property type="entry name" value="EF_HAND_2"/>
    <property type="match status" value="2"/>
</dbReference>
<dbReference type="GO" id="GO:0000719">
    <property type="term" value="P:photoreactive repair"/>
    <property type="evidence" value="ECO:0007669"/>
    <property type="project" value="TreeGrafter"/>
</dbReference>
<feature type="transmembrane region" description="Helical" evidence="3">
    <location>
        <begin position="576"/>
        <end position="599"/>
    </location>
</feature>